<keyword evidence="2" id="KW-1185">Reference proteome</keyword>
<dbReference type="Proteomes" id="UP000765509">
    <property type="component" value="Unassembled WGS sequence"/>
</dbReference>
<dbReference type="EMBL" id="AVOT02002267">
    <property type="protein sequence ID" value="MBW0469756.1"/>
    <property type="molecule type" value="Genomic_DNA"/>
</dbReference>
<evidence type="ECO:0000313" key="2">
    <source>
        <dbReference type="Proteomes" id="UP000765509"/>
    </source>
</evidence>
<protein>
    <submittedName>
        <fullName evidence="1">Uncharacterized protein</fullName>
    </submittedName>
</protein>
<accession>A0A9Q3BPD3</accession>
<comment type="caution">
    <text evidence="1">The sequence shown here is derived from an EMBL/GenBank/DDBJ whole genome shotgun (WGS) entry which is preliminary data.</text>
</comment>
<organism evidence="1 2">
    <name type="scientific">Austropuccinia psidii MF-1</name>
    <dbReference type="NCBI Taxonomy" id="1389203"/>
    <lineage>
        <taxon>Eukaryota</taxon>
        <taxon>Fungi</taxon>
        <taxon>Dikarya</taxon>
        <taxon>Basidiomycota</taxon>
        <taxon>Pucciniomycotina</taxon>
        <taxon>Pucciniomycetes</taxon>
        <taxon>Pucciniales</taxon>
        <taxon>Sphaerophragmiaceae</taxon>
        <taxon>Austropuccinia</taxon>
    </lineage>
</organism>
<sequence>MLTCPPPLQMRLRHCPPISSLTTPYASAPRPHLLLGLKSLRSCGALKSCVLHCPHPPLRLLAPAAYHPYACGVPFRHSSNAAYHPYACGVPSLHSSDTTYHPYACIVPAQHASNTAYHPYARSALPTCLQCCLPSLRWQCPPDMPPISPSYWHNCQGRL</sequence>
<dbReference type="AlphaFoldDB" id="A0A9Q3BPD3"/>
<name>A0A9Q3BPD3_9BASI</name>
<proteinExistence type="predicted"/>
<evidence type="ECO:0000313" key="1">
    <source>
        <dbReference type="EMBL" id="MBW0469756.1"/>
    </source>
</evidence>
<reference evidence="1" key="1">
    <citation type="submission" date="2021-03" db="EMBL/GenBank/DDBJ databases">
        <title>Draft genome sequence of rust myrtle Austropuccinia psidii MF-1, a brazilian biotype.</title>
        <authorList>
            <person name="Quecine M.C."/>
            <person name="Pachon D.M.R."/>
            <person name="Bonatelli M.L."/>
            <person name="Correr F.H."/>
            <person name="Franceschini L.M."/>
            <person name="Leite T.F."/>
            <person name="Margarido G.R.A."/>
            <person name="Almeida C.A."/>
            <person name="Ferrarezi J.A."/>
            <person name="Labate C.A."/>
        </authorList>
    </citation>
    <scope>NUCLEOTIDE SEQUENCE</scope>
    <source>
        <strain evidence="1">MF-1</strain>
    </source>
</reference>
<gene>
    <name evidence="1" type="ORF">O181_009471</name>
</gene>